<dbReference type="InterPro" id="IPR000073">
    <property type="entry name" value="AB_hydrolase_1"/>
</dbReference>
<keyword evidence="1" id="KW-0378">Hydrolase</keyword>
<proteinExistence type="predicted"/>
<dbReference type="GO" id="GO:0016020">
    <property type="term" value="C:membrane"/>
    <property type="evidence" value="ECO:0007669"/>
    <property type="project" value="TreeGrafter"/>
</dbReference>
<dbReference type="PANTHER" id="PTHR43798:SF31">
    <property type="entry name" value="AB HYDROLASE SUPERFAMILY PROTEIN YCLE"/>
    <property type="match status" value="1"/>
</dbReference>
<protein>
    <submittedName>
        <fullName evidence="3">Pimeloyl-ACP methyl ester carboxylesterase</fullName>
    </submittedName>
</protein>
<gene>
    <name evidence="3" type="ORF">SAMN04488506_1628</name>
</gene>
<evidence type="ECO:0000313" key="4">
    <source>
        <dbReference type="Proteomes" id="UP000199136"/>
    </source>
</evidence>
<evidence type="ECO:0000256" key="1">
    <source>
        <dbReference type="ARBA" id="ARBA00022801"/>
    </source>
</evidence>
<evidence type="ECO:0000259" key="2">
    <source>
        <dbReference type="Pfam" id="PF00561"/>
    </source>
</evidence>
<dbReference type="SUPFAM" id="SSF53474">
    <property type="entry name" value="alpha/beta-Hydrolases"/>
    <property type="match status" value="1"/>
</dbReference>
<dbReference type="Pfam" id="PF00561">
    <property type="entry name" value="Abhydrolase_1"/>
    <property type="match status" value="1"/>
</dbReference>
<dbReference type="Proteomes" id="UP000199136">
    <property type="component" value="Unassembled WGS sequence"/>
</dbReference>
<dbReference type="STRING" id="82801.SAMN04488506_1628"/>
<feature type="domain" description="AB hydrolase-1" evidence="2">
    <location>
        <begin position="22"/>
        <end position="254"/>
    </location>
</feature>
<dbReference type="OrthoDB" id="9805423at2"/>
<reference evidence="3 4" key="1">
    <citation type="submission" date="2016-10" db="EMBL/GenBank/DDBJ databases">
        <authorList>
            <person name="de Groot N.N."/>
        </authorList>
    </citation>
    <scope>NUCLEOTIDE SEQUENCE [LARGE SCALE GENOMIC DNA]</scope>
    <source>
        <strain evidence="3 4">DSM 20581</strain>
    </source>
</reference>
<dbReference type="PANTHER" id="PTHR43798">
    <property type="entry name" value="MONOACYLGLYCEROL LIPASE"/>
    <property type="match status" value="1"/>
</dbReference>
<keyword evidence="4" id="KW-1185">Reference proteome</keyword>
<dbReference type="InterPro" id="IPR029058">
    <property type="entry name" value="AB_hydrolase_fold"/>
</dbReference>
<dbReference type="EMBL" id="FOXW01000005">
    <property type="protein sequence ID" value="SFQ35454.1"/>
    <property type="molecule type" value="Genomic_DNA"/>
</dbReference>
<dbReference type="AlphaFoldDB" id="A0A1I5XU60"/>
<dbReference type="RefSeq" id="WP_092480654.1">
    <property type="nucleotide sequence ID" value="NZ_FOXW01000005.1"/>
</dbReference>
<evidence type="ECO:0000313" key="3">
    <source>
        <dbReference type="EMBL" id="SFQ35454.1"/>
    </source>
</evidence>
<accession>A0A1I5XU60</accession>
<dbReference type="InterPro" id="IPR000639">
    <property type="entry name" value="Epox_hydrolase-like"/>
</dbReference>
<organism evidence="3 4">
    <name type="scientific">Desemzia incerta</name>
    <dbReference type="NCBI Taxonomy" id="82801"/>
    <lineage>
        <taxon>Bacteria</taxon>
        <taxon>Bacillati</taxon>
        <taxon>Bacillota</taxon>
        <taxon>Bacilli</taxon>
        <taxon>Lactobacillales</taxon>
        <taxon>Carnobacteriaceae</taxon>
        <taxon>Desemzia</taxon>
    </lineage>
</organism>
<dbReference type="InterPro" id="IPR050266">
    <property type="entry name" value="AB_hydrolase_sf"/>
</dbReference>
<dbReference type="PRINTS" id="PR00111">
    <property type="entry name" value="ABHYDROLASE"/>
</dbReference>
<dbReference type="GO" id="GO:0016787">
    <property type="term" value="F:hydrolase activity"/>
    <property type="evidence" value="ECO:0007669"/>
    <property type="project" value="UniProtKB-KW"/>
</dbReference>
<name>A0A1I5XU60_9LACT</name>
<dbReference type="PRINTS" id="PR00412">
    <property type="entry name" value="EPOXHYDRLASE"/>
</dbReference>
<dbReference type="Gene3D" id="3.40.50.1820">
    <property type="entry name" value="alpha/beta hydrolase"/>
    <property type="match status" value="1"/>
</dbReference>
<sequence length="268" mass="31027">MKKTIKGKRNHTIAVEDIGEGKPLVFLHGWPFDHRMFEYQYNYFLPRGYRIIGVDLRGFGDSDLVIEEYSYNELADDVKSVMEELQLEEAILVGFSMGAATAVRYMARHQSYGVQKLILISAAAPQFVKRPYYLTGWKKADITQVIEQIQINRPKMIQDFVKQLFHEKPYAVYRDWLINTALKASSYGTLLSAIMMREEDLSKDLEKITVSTLICHGEKDQICSYQLTEEMSQLIPQNLVVPFKKSGHAIFHDETDKLNRTMLRFAQK</sequence>